<dbReference type="Proteomes" id="UP000077066">
    <property type="component" value="Unassembled WGS sequence"/>
</dbReference>
<sequence length="145" mass="17048">MSLGCDFITLNNNIYGEMSDESQDKYNNEIVNRYGNKTFKKANNIIKTMSQDEWESYQNNLDTLFKNIAKLMRNNNYNSKKVQKLIAKHYKLTSTVTKTTKNSYIELANLYSEHEDFIKFFNNYKKGLSSFMAEAMFCYTESNVK</sequence>
<dbReference type="STRING" id="55758.MBFIL_17760"/>
<dbReference type="Pfam" id="PF07739">
    <property type="entry name" value="TipAS"/>
    <property type="match status" value="1"/>
</dbReference>
<comment type="caution">
    <text evidence="2">The sequence shown here is derived from an EMBL/GenBank/DDBJ whole genome shotgun (WGS) entry which is preliminary data.</text>
</comment>
<dbReference type="InterPro" id="IPR036244">
    <property type="entry name" value="TipA-like_antibiotic-bd"/>
</dbReference>
<reference evidence="2 3" key="1">
    <citation type="submission" date="2016-04" db="EMBL/GenBank/DDBJ databases">
        <title>Genome sequence of Methanobrevibacter filiformis DSM 11501.</title>
        <authorList>
            <person name="Poehlein A."/>
            <person name="Seedorf H."/>
            <person name="Daniel R."/>
        </authorList>
    </citation>
    <scope>NUCLEOTIDE SEQUENCE [LARGE SCALE GENOMIC DNA]</scope>
    <source>
        <strain evidence="2 3">DSM 11501</strain>
    </source>
</reference>
<accession>A0A165Z860</accession>
<dbReference type="AlphaFoldDB" id="A0A165Z860"/>
<dbReference type="SUPFAM" id="SSF89082">
    <property type="entry name" value="Antibiotic binding domain of TipA-like multidrug resistance regulators"/>
    <property type="match status" value="1"/>
</dbReference>
<dbReference type="PATRIC" id="fig|55758.3.peg.1992"/>
<name>A0A165Z860_9EURY</name>
<dbReference type="InterPro" id="IPR012925">
    <property type="entry name" value="TipAS_dom"/>
</dbReference>
<evidence type="ECO:0000313" key="3">
    <source>
        <dbReference type="Proteomes" id="UP000077066"/>
    </source>
</evidence>
<proteinExistence type="predicted"/>
<dbReference type="EMBL" id="LWMT01000276">
    <property type="protein sequence ID" value="KZX10374.1"/>
    <property type="molecule type" value="Genomic_DNA"/>
</dbReference>
<evidence type="ECO:0000313" key="2">
    <source>
        <dbReference type="EMBL" id="KZX10374.1"/>
    </source>
</evidence>
<organism evidence="2 3">
    <name type="scientific">Methanobrevibacter filiformis</name>
    <dbReference type="NCBI Taxonomy" id="55758"/>
    <lineage>
        <taxon>Archaea</taxon>
        <taxon>Methanobacteriati</taxon>
        <taxon>Methanobacteriota</taxon>
        <taxon>Methanomada group</taxon>
        <taxon>Methanobacteria</taxon>
        <taxon>Methanobacteriales</taxon>
        <taxon>Methanobacteriaceae</taxon>
        <taxon>Methanobrevibacter</taxon>
    </lineage>
</organism>
<dbReference type="Gene3D" id="1.10.490.50">
    <property type="entry name" value="Antibiotic binding domain of TipA-like multidrug resistance regulators"/>
    <property type="match status" value="1"/>
</dbReference>
<gene>
    <name evidence="2" type="primary">mta</name>
    <name evidence="2" type="ORF">MBFIL_17760</name>
</gene>
<keyword evidence="3" id="KW-1185">Reference proteome</keyword>
<protein>
    <submittedName>
        <fullName evidence="2">HTH-type transcriptional activator mta</fullName>
    </submittedName>
</protein>
<evidence type="ECO:0000259" key="1">
    <source>
        <dbReference type="Pfam" id="PF07739"/>
    </source>
</evidence>
<feature type="domain" description="TipAS antibiotic-recognition" evidence="1">
    <location>
        <begin position="26"/>
        <end position="139"/>
    </location>
</feature>